<gene>
    <name evidence="1" type="ORF">Amac_067670</name>
</gene>
<evidence type="ECO:0000313" key="1">
    <source>
        <dbReference type="EMBL" id="GES13170.1"/>
    </source>
</evidence>
<comment type="caution">
    <text evidence="1">The sequence shown here is derived from an EMBL/GenBank/DDBJ whole genome shotgun (WGS) entry which is preliminary data.</text>
</comment>
<reference evidence="1 2" key="1">
    <citation type="submission" date="2019-10" db="EMBL/GenBank/DDBJ databases">
        <title>Whole genome shotgun sequence of Acrocarpospora macrocephala NBRC 16266.</title>
        <authorList>
            <person name="Ichikawa N."/>
            <person name="Kimura A."/>
            <person name="Kitahashi Y."/>
            <person name="Komaki H."/>
            <person name="Oguchi A."/>
        </authorList>
    </citation>
    <scope>NUCLEOTIDE SEQUENCE [LARGE SCALE GENOMIC DNA]</scope>
    <source>
        <strain evidence="1 2">NBRC 16266</strain>
    </source>
</reference>
<name>A0A5M3WWP2_9ACTN</name>
<dbReference type="SUPFAM" id="SSF52467">
    <property type="entry name" value="DHS-like NAD/FAD-binding domain"/>
    <property type="match status" value="1"/>
</dbReference>
<dbReference type="Proteomes" id="UP000331127">
    <property type="component" value="Unassembled WGS sequence"/>
</dbReference>
<dbReference type="OrthoDB" id="3676657at2"/>
<dbReference type="InterPro" id="IPR029035">
    <property type="entry name" value="DHS-like_NAD/FAD-binding_dom"/>
</dbReference>
<protein>
    <submittedName>
        <fullName evidence="1">Uncharacterized protein</fullName>
    </submittedName>
</protein>
<evidence type="ECO:0000313" key="2">
    <source>
        <dbReference type="Proteomes" id="UP000331127"/>
    </source>
</evidence>
<proteinExistence type="predicted"/>
<dbReference type="Pfam" id="PF13289">
    <property type="entry name" value="SIR2_2"/>
    <property type="match status" value="1"/>
</dbReference>
<organism evidence="1 2">
    <name type="scientific">Acrocarpospora macrocephala</name>
    <dbReference type="NCBI Taxonomy" id="150177"/>
    <lineage>
        <taxon>Bacteria</taxon>
        <taxon>Bacillati</taxon>
        <taxon>Actinomycetota</taxon>
        <taxon>Actinomycetes</taxon>
        <taxon>Streptosporangiales</taxon>
        <taxon>Streptosporangiaceae</taxon>
        <taxon>Acrocarpospora</taxon>
    </lineage>
</organism>
<sequence length="287" mass="32348">MDDADWERLINQLRRGDCTPLLGAGACAGTLPTGSDLSRKYASEYGYPFPDVTNLSRVMQWVTSVVKDPVELKHLLCAHLQSFGVPDDASSEPHMLLAEFPITTYLTTNYDDFLFRALTRAGRRPQAEIAKWWEVAPDETPLAEPTSAEPLVCHLHGSWSMPKSLVLTDFDYITYLINIVEAQSRGSRHPLPRAVVDAMTAKPLLFIGYSLQDWTFNVLFNGLARNVPRSNKRRHVSVQLIPEIASSVPDAYEQARKYLTHYLDGWNISIFIGTASQFCEELRARMT</sequence>
<accession>A0A5M3WWP2</accession>
<keyword evidence="2" id="KW-1185">Reference proteome</keyword>
<dbReference type="RefSeq" id="WP_155358435.1">
    <property type="nucleotide sequence ID" value="NZ_BAAAHL010000008.1"/>
</dbReference>
<dbReference type="EMBL" id="BLAE01000043">
    <property type="protein sequence ID" value="GES13170.1"/>
    <property type="molecule type" value="Genomic_DNA"/>
</dbReference>
<dbReference type="AlphaFoldDB" id="A0A5M3WWP2"/>